<organism evidence="3 4">
    <name type="scientific">Smittium mucronatum</name>
    <dbReference type="NCBI Taxonomy" id="133383"/>
    <lineage>
        <taxon>Eukaryota</taxon>
        <taxon>Fungi</taxon>
        <taxon>Fungi incertae sedis</taxon>
        <taxon>Zoopagomycota</taxon>
        <taxon>Kickxellomycotina</taxon>
        <taxon>Harpellomycetes</taxon>
        <taxon>Harpellales</taxon>
        <taxon>Legeriomycetaceae</taxon>
        <taxon>Smittium</taxon>
    </lineage>
</organism>
<feature type="compositionally biased region" description="Polar residues" evidence="1">
    <location>
        <begin position="177"/>
        <end position="186"/>
    </location>
</feature>
<dbReference type="Proteomes" id="UP000187455">
    <property type="component" value="Unassembled WGS sequence"/>
</dbReference>
<dbReference type="OrthoDB" id="5599164at2759"/>
<protein>
    <submittedName>
        <fullName evidence="3">Uncharacterized protein</fullName>
    </submittedName>
</protein>
<feature type="region of interest" description="Disordered" evidence="1">
    <location>
        <begin position="133"/>
        <end position="186"/>
    </location>
</feature>
<dbReference type="EMBL" id="LSSL01002532">
    <property type="protein sequence ID" value="OLY81358.1"/>
    <property type="molecule type" value="Genomic_DNA"/>
</dbReference>
<proteinExistence type="predicted"/>
<keyword evidence="4" id="KW-1185">Reference proteome</keyword>
<dbReference type="AlphaFoldDB" id="A0A1R0GWY2"/>
<gene>
    <name evidence="3" type="ORF">AYI68_g4540</name>
</gene>
<evidence type="ECO:0000256" key="1">
    <source>
        <dbReference type="SAM" id="MobiDB-lite"/>
    </source>
</evidence>
<comment type="caution">
    <text evidence="3">The sequence shown here is derived from an EMBL/GenBank/DDBJ whole genome shotgun (WGS) entry which is preliminary data.</text>
</comment>
<name>A0A1R0GWY2_9FUNG</name>
<accession>A0A1R0GWY2</accession>
<feature type="compositionally biased region" description="Low complexity" evidence="1">
    <location>
        <begin position="343"/>
        <end position="360"/>
    </location>
</feature>
<evidence type="ECO:0000313" key="4">
    <source>
        <dbReference type="Proteomes" id="UP000187455"/>
    </source>
</evidence>
<sequence length="373" mass="41530">MRTIWLYALLIVPVFSKHGQTKIPNCFDRKIEAIKHDLGLDKDKSPCDRFDLAPKKEYIPLPDMAISSNNLCESPPKFTFIRNDCSCESGFFLSGGTRSNQHWLSNSESSFVPASPDETYQKVDFYQLFGIDQNSSPNSQVPGNISGDSQTRGTERSANLPYERQARPKPVRYKAKSSGNASDAKQFPTSLSYKHLNVPYSAPPLKVYKKTEINADLAHPSWEYATPFFVYVHNNKLVFGSGIPGINEIYPLIGIQFEPKPDIQPLLNQLENYDFPDNVTEYERSIYAQKPAFNYFGFWSFESGQKLSEPSLICGLPCQFEGYTSGFKIKDSLVDTDMDDSGSDSVGDSSGADQTSASASDDTDVSDTVDPVA</sequence>
<feature type="compositionally biased region" description="Polar residues" evidence="1">
    <location>
        <begin position="133"/>
        <end position="152"/>
    </location>
</feature>
<feature type="region of interest" description="Disordered" evidence="1">
    <location>
        <begin position="338"/>
        <end position="373"/>
    </location>
</feature>
<evidence type="ECO:0000313" key="3">
    <source>
        <dbReference type="EMBL" id="OLY81358.1"/>
    </source>
</evidence>
<reference evidence="3 4" key="1">
    <citation type="journal article" date="2016" name="Mol. Biol. Evol.">
        <title>Genome-Wide Survey of Gut Fungi (Harpellales) Reveals the First Horizontally Transferred Ubiquitin Gene from a Mosquito Host.</title>
        <authorList>
            <person name="Wang Y."/>
            <person name="White M.M."/>
            <person name="Kvist S."/>
            <person name="Moncalvo J.M."/>
        </authorList>
    </citation>
    <scope>NUCLEOTIDE SEQUENCE [LARGE SCALE GENOMIC DNA]</scope>
    <source>
        <strain evidence="3 4">ALG-7-W6</strain>
    </source>
</reference>
<keyword evidence="2" id="KW-0732">Signal</keyword>
<evidence type="ECO:0000256" key="2">
    <source>
        <dbReference type="SAM" id="SignalP"/>
    </source>
</evidence>
<feature type="chain" id="PRO_5011960639" evidence="2">
    <location>
        <begin position="17"/>
        <end position="373"/>
    </location>
</feature>
<feature type="non-terminal residue" evidence="3">
    <location>
        <position position="373"/>
    </location>
</feature>
<feature type="signal peptide" evidence="2">
    <location>
        <begin position="1"/>
        <end position="16"/>
    </location>
</feature>